<protein>
    <recommendedName>
        <fullName evidence="4">Lipoxygenase domain-containing protein</fullName>
    </recommendedName>
</protein>
<dbReference type="AlphaFoldDB" id="A0A8X8YS30"/>
<dbReference type="InterPro" id="IPR036226">
    <property type="entry name" value="LipOase_C_sf"/>
</dbReference>
<dbReference type="PANTHER" id="PTHR11771">
    <property type="entry name" value="LIPOXYGENASE"/>
    <property type="match status" value="1"/>
</dbReference>
<keyword evidence="6" id="KW-1185">Reference proteome</keyword>
<dbReference type="GO" id="GO:0034440">
    <property type="term" value="P:lipid oxidation"/>
    <property type="evidence" value="ECO:0007669"/>
    <property type="project" value="InterPro"/>
</dbReference>
<feature type="domain" description="Lipoxygenase" evidence="4">
    <location>
        <begin position="1"/>
        <end position="251"/>
    </location>
</feature>
<dbReference type="PROSITE" id="PS51393">
    <property type="entry name" value="LIPOXYGENASE_3"/>
    <property type="match status" value="1"/>
</dbReference>
<evidence type="ECO:0000256" key="3">
    <source>
        <dbReference type="ARBA" id="ARBA00023002"/>
    </source>
</evidence>
<comment type="caution">
    <text evidence="5">The sequence shown here is derived from an EMBL/GenBank/DDBJ whole genome shotgun (WGS) entry which is preliminary data.</text>
</comment>
<dbReference type="Pfam" id="PF00305">
    <property type="entry name" value="Lipoxygenase"/>
    <property type="match status" value="1"/>
</dbReference>
<dbReference type="InterPro" id="IPR000907">
    <property type="entry name" value="LipOase"/>
</dbReference>
<evidence type="ECO:0000256" key="1">
    <source>
        <dbReference type="ARBA" id="ARBA00022723"/>
    </source>
</evidence>
<reference evidence="5" key="2">
    <citation type="submission" date="2020-08" db="EMBL/GenBank/DDBJ databases">
        <title>Plant Genome Project.</title>
        <authorList>
            <person name="Zhang R.-G."/>
        </authorList>
    </citation>
    <scope>NUCLEOTIDE SEQUENCE</scope>
    <source>
        <strain evidence="5">Huo1</strain>
        <tissue evidence="5">Leaf</tissue>
    </source>
</reference>
<dbReference type="GO" id="GO:0016702">
    <property type="term" value="F:oxidoreductase activity, acting on single donors with incorporation of molecular oxygen, incorporation of two atoms of oxygen"/>
    <property type="evidence" value="ECO:0007669"/>
    <property type="project" value="InterPro"/>
</dbReference>
<dbReference type="Gene3D" id="1.20.245.10">
    <property type="entry name" value="Lipoxygenase-1, Domain 5"/>
    <property type="match status" value="1"/>
</dbReference>
<dbReference type="GO" id="GO:0046872">
    <property type="term" value="F:metal ion binding"/>
    <property type="evidence" value="ECO:0007669"/>
    <property type="project" value="UniProtKB-KW"/>
</dbReference>
<keyword evidence="2" id="KW-0223">Dioxygenase</keyword>
<dbReference type="InterPro" id="IPR013819">
    <property type="entry name" value="LipOase_C"/>
</dbReference>
<organism evidence="5">
    <name type="scientific">Salvia splendens</name>
    <name type="common">Scarlet sage</name>
    <dbReference type="NCBI Taxonomy" id="180675"/>
    <lineage>
        <taxon>Eukaryota</taxon>
        <taxon>Viridiplantae</taxon>
        <taxon>Streptophyta</taxon>
        <taxon>Embryophyta</taxon>
        <taxon>Tracheophyta</taxon>
        <taxon>Spermatophyta</taxon>
        <taxon>Magnoliopsida</taxon>
        <taxon>eudicotyledons</taxon>
        <taxon>Gunneridae</taxon>
        <taxon>Pentapetalae</taxon>
        <taxon>asterids</taxon>
        <taxon>lamiids</taxon>
        <taxon>Lamiales</taxon>
        <taxon>Lamiaceae</taxon>
        <taxon>Nepetoideae</taxon>
        <taxon>Mentheae</taxon>
        <taxon>Salviinae</taxon>
        <taxon>Salvia</taxon>
        <taxon>Salvia subgen. Calosphace</taxon>
        <taxon>core Calosphace</taxon>
    </lineage>
</organism>
<reference evidence="5" key="1">
    <citation type="submission" date="2018-01" db="EMBL/GenBank/DDBJ databases">
        <authorList>
            <person name="Mao J.F."/>
        </authorList>
    </citation>
    <scope>NUCLEOTIDE SEQUENCE</scope>
    <source>
        <strain evidence="5">Huo1</strain>
        <tissue evidence="5">Leaf</tissue>
    </source>
</reference>
<keyword evidence="1" id="KW-0479">Metal-binding</keyword>
<evidence type="ECO:0000313" key="6">
    <source>
        <dbReference type="Proteomes" id="UP000298416"/>
    </source>
</evidence>
<sequence length="251" mass="28059">MAVEDPSAPHGVKLVIEDYPYANDGLLIWDAIKEWVSDYVPQYYTDASLIQSDTELQAWWTEIKTVGHGDKKDEPWWPELKTPDDLIGILTTIIWTASGHHAAVNFGQFDYGAYFPNRPTTARVPMPVEDPSPEGKKKFLERPEAFLLECFPSQLQATVILTILDVLSNHSPDEEYIGGQIEPYWEDNKVIKAAFERFHGKLMEIEGIIDARNADLSLKNRSGAGVVPYELLKPYSGPGVTGKGVPNSISI</sequence>
<proteinExistence type="predicted"/>
<keyword evidence="3" id="KW-0560">Oxidoreductase</keyword>
<dbReference type="Proteomes" id="UP000298416">
    <property type="component" value="Unassembled WGS sequence"/>
</dbReference>
<dbReference type="EMBL" id="PNBA02000001">
    <property type="protein sequence ID" value="KAG6437948.1"/>
    <property type="molecule type" value="Genomic_DNA"/>
</dbReference>
<evidence type="ECO:0000313" key="5">
    <source>
        <dbReference type="EMBL" id="KAG6437948.1"/>
    </source>
</evidence>
<evidence type="ECO:0000256" key="2">
    <source>
        <dbReference type="ARBA" id="ARBA00022964"/>
    </source>
</evidence>
<evidence type="ECO:0000259" key="4">
    <source>
        <dbReference type="PROSITE" id="PS51393"/>
    </source>
</evidence>
<name>A0A8X8YS30_SALSN</name>
<dbReference type="SUPFAM" id="SSF48484">
    <property type="entry name" value="Lipoxigenase"/>
    <property type="match status" value="1"/>
</dbReference>
<gene>
    <name evidence="5" type="ORF">SASPL_102879</name>
</gene>
<accession>A0A8X8YS30</accession>